<keyword evidence="4" id="KW-1185">Reference proteome</keyword>
<dbReference type="EMBL" id="ML143408">
    <property type="protein sequence ID" value="TBU30132.1"/>
    <property type="molecule type" value="Genomic_DNA"/>
</dbReference>
<proteinExistence type="predicted"/>
<keyword evidence="1" id="KW-0732">Signal</keyword>
<sequence length="162" mass="16486">MLFATLTTLALALVGAANAKPTIAKHAGLGSPKASGVSVAGTFPVSDLDAAQARVKADTTLNTNGGLRIDVTAADFPADLLLCESANCANCVEFDLSVLPHETCLTANFDFVSVVISQPSNSGLDFGVFVGPPGCASFGQIPVVNECFNVNGGPFTELVLSP</sequence>
<dbReference type="OMA" id="FVAPDGC"/>
<evidence type="ECO:0000256" key="1">
    <source>
        <dbReference type="SAM" id="SignalP"/>
    </source>
</evidence>
<feature type="chain" id="PRO_5040598476" evidence="1">
    <location>
        <begin position="20"/>
        <end position="162"/>
    </location>
</feature>
<name>A0A4V2K4P6_9APHY</name>
<evidence type="ECO:0000313" key="3">
    <source>
        <dbReference type="EMBL" id="TBU61429.1"/>
    </source>
</evidence>
<reference evidence="2 4" key="1">
    <citation type="submission" date="2019-01" db="EMBL/GenBank/DDBJ databases">
        <title>Draft genome sequences of three monokaryotic isolates of the white-rot basidiomycete fungus Dichomitus squalens.</title>
        <authorList>
            <consortium name="DOE Joint Genome Institute"/>
            <person name="Lopez S.C."/>
            <person name="Andreopoulos B."/>
            <person name="Pangilinan J."/>
            <person name="Lipzen A."/>
            <person name="Riley R."/>
            <person name="Ahrendt S."/>
            <person name="Ng V."/>
            <person name="Barry K."/>
            <person name="Daum C."/>
            <person name="Grigoriev I.V."/>
            <person name="Hilden K.S."/>
            <person name="Makela M.R."/>
            <person name="de Vries R.P."/>
        </authorList>
    </citation>
    <scope>NUCLEOTIDE SEQUENCE [LARGE SCALE GENOMIC DNA]</scope>
    <source>
        <strain evidence="3 4">CBS 464.89</strain>
        <strain evidence="2">OM18370.1</strain>
    </source>
</reference>
<dbReference type="AlphaFoldDB" id="A0A4V2K4P6"/>
<dbReference type="EMBL" id="ML145098">
    <property type="protein sequence ID" value="TBU61429.1"/>
    <property type="molecule type" value="Genomic_DNA"/>
</dbReference>
<evidence type="ECO:0000313" key="4">
    <source>
        <dbReference type="Proteomes" id="UP000292082"/>
    </source>
</evidence>
<dbReference type="Proteomes" id="UP000292957">
    <property type="component" value="Unassembled WGS sequence"/>
</dbReference>
<organism evidence="2">
    <name type="scientific">Dichomitus squalens</name>
    <dbReference type="NCBI Taxonomy" id="114155"/>
    <lineage>
        <taxon>Eukaryota</taxon>
        <taxon>Fungi</taxon>
        <taxon>Dikarya</taxon>
        <taxon>Basidiomycota</taxon>
        <taxon>Agaricomycotina</taxon>
        <taxon>Agaricomycetes</taxon>
        <taxon>Polyporales</taxon>
        <taxon>Polyporaceae</taxon>
        <taxon>Dichomitus</taxon>
    </lineage>
</organism>
<feature type="signal peptide" evidence="1">
    <location>
        <begin position="1"/>
        <end position="19"/>
    </location>
</feature>
<dbReference type="OrthoDB" id="2740299at2759"/>
<protein>
    <submittedName>
        <fullName evidence="2">Uncharacterized protein</fullName>
    </submittedName>
</protein>
<evidence type="ECO:0000313" key="2">
    <source>
        <dbReference type="EMBL" id="TBU30132.1"/>
    </source>
</evidence>
<accession>A0A4V2K4P6</accession>
<gene>
    <name evidence="3" type="ORF">BD310DRAFT_920749</name>
    <name evidence="2" type="ORF">BD311DRAFT_755358</name>
</gene>
<dbReference type="Proteomes" id="UP000292082">
    <property type="component" value="Unassembled WGS sequence"/>
</dbReference>